<proteinExistence type="predicted"/>
<evidence type="ECO:0000313" key="2">
    <source>
        <dbReference type="Proteomes" id="UP000033070"/>
    </source>
</evidence>
<sequence>MYSHEFLLKDTHEIELEMERHCIGLGLDCSDQNQIRLFAHDVLQNIVQLKEAASHGDLSARAKVELFGMAVMMHDANTKAYGTNYLSKINALSKRQSAWVAIAKAVWSELESRDLYK</sequence>
<dbReference type="KEGG" id="fam:OYT1_ch2557"/>
<reference evidence="1 2" key="1">
    <citation type="submission" date="2018-06" db="EMBL/GenBank/DDBJ databases">
        <title>OYT1 Genome Sequencing.</title>
        <authorList>
            <person name="Kato S."/>
            <person name="Itoh T."/>
            <person name="Ohkuma M."/>
        </authorList>
    </citation>
    <scope>NUCLEOTIDE SEQUENCE [LARGE SCALE GENOMIC DNA]</scope>
    <source>
        <strain evidence="1 2">OYT1</strain>
    </source>
</reference>
<dbReference type="EMBL" id="AP018738">
    <property type="protein sequence ID" value="BBE52069.1"/>
    <property type="molecule type" value="Genomic_DNA"/>
</dbReference>
<dbReference type="AlphaFoldDB" id="A0A2Z6GFA8"/>
<keyword evidence="2" id="KW-1185">Reference proteome</keyword>
<name>A0A2Z6GFA8_9PROT</name>
<protein>
    <submittedName>
        <fullName evidence="1">Uncharacterized protein</fullName>
    </submittedName>
</protein>
<dbReference type="Proteomes" id="UP000033070">
    <property type="component" value="Chromosome"/>
</dbReference>
<gene>
    <name evidence="1" type="ORF">OYT1_ch2557</name>
</gene>
<dbReference type="RefSeq" id="WP_062626506.1">
    <property type="nucleotide sequence ID" value="NZ_AP018738.1"/>
</dbReference>
<accession>A0A2Z6GFA8</accession>
<dbReference type="OrthoDB" id="9156933at2"/>
<evidence type="ECO:0000313" key="1">
    <source>
        <dbReference type="EMBL" id="BBE52069.1"/>
    </source>
</evidence>
<organism evidence="1 2">
    <name type="scientific">Ferriphaselus amnicola</name>
    <dbReference type="NCBI Taxonomy" id="1188319"/>
    <lineage>
        <taxon>Bacteria</taxon>
        <taxon>Pseudomonadati</taxon>
        <taxon>Pseudomonadota</taxon>
        <taxon>Betaproteobacteria</taxon>
        <taxon>Nitrosomonadales</taxon>
        <taxon>Gallionellaceae</taxon>
        <taxon>Ferriphaselus</taxon>
    </lineage>
</organism>